<proteinExistence type="predicted"/>
<evidence type="ECO:0000313" key="13">
    <source>
        <dbReference type="Proteomes" id="UP000221266"/>
    </source>
</evidence>
<dbReference type="EMBL" id="KX349312">
    <property type="protein sequence ID" value="AOO16331.1"/>
    <property type="molecule type" value="Genomic_DNA"/>
</dbReference>
<dbReference type="EMBL" id="KX349322">
    <property type="protein sequence ID" value="AOO18480.1"/>
    <property type="molecule type" value="Genomic_DNA"/>
</dbReference>
<dbReference type="EMBL" id="KX349321">
    <property type="protein sequence ID" value="AOO18266.1"/>
    <property type="molecule type" value="Genomic_DNA"/>
</dbReference>
<evidence type="ECO:0000313" key="5">
    <source>
        <dbReference type="EMBL" id="AOO17193.1"/>
    </source>
</evidence>
<evidence type="ECO:0000313" key="7">
    <source>
        <dbReference type="EMBL" id="AOO17838.1"/>
    </source>
</evidence>
<name>A0A1D7SPS8_9CAUD</name>
<dbReference type="EMBL" id="KX349315">
    <property type="protein sequence ID" value="AOO16977.1"/>
    <property type="molecule type" value="Genomic_DNA"/>
</dbReference>
<dbReference type="Proteomes" id="UP000224276">
    <property type="component" value="Segment"/>
</dbReference>
<gene>
    <name evidence="2" type="ORF">Np121112_205</name>
    <name evidence="1" type="ORF">Np140310_205</name>
    <name evidence="3" type="ORF">RW040709_205</name>
    <name evidence="4" type="ORF">RW140101_205</name>
    <name evidence="5" type="ORF">RW220110_206</name>
    <name evidence="6" type="ORF">RW270310_205</name>
    <name evidence="7" type="ORF">RW281109_205</name>
    <name evidence="8" type="ORF">RW291109_206</name>
    <name evidence="9" type="ORF">Sn070910_202</name>
    <name evidence="10" type="ORF">Sn310910_204</name>
    <name evidence="11" type="ORF">W1240910_204</name>
</gene>
<dbReference type="Proteomes" id="UP000226193">
    <property type="component" value="Segment"/>
</dbReference>
<dbReference type="EMBL" id="KX349309">
    <property type="protein sequence ID" value="AOO15690.1"/>
    <property type="molecule type" value="Genomic_DNA"/>
</dbReference>
<evidence type="ECO:0000313" key="8">
    <source>
        <dbReference type="EMBL" id="AOO18054.1"/>
    </source>
</evidence>
<evidence type="ECO:0000313" key="10">
    <source>
        <dbReference type="EMBL" id="AOO18480.1"/>
    </source>
</evidence>
<sequence length="56" mass="6712">MDKLSKEEMRSKIKEFSTLLKSQREHWDKEDKIGFTYSCDLISQSLITLYIRLGRD</sequence>
<organism evidence="2 14">
    <name type="scientific">Cyanophage S-RIM12</name>
    <dbReference type="NCBI Taxonomy" id="1278402"/>
    <lineage>
        <taxon>Viruses</taxon>
        <taxon>Duplodnaviria</taxon>
        <taxon>Heunggongvirae</taxon>
        <taxon>Uroviricota</taxon>
        <taxon>Caudoviricetes</taxon>
        <taxon>Pantevenvirales</taxon>
        <taxon>Kyanoviridae</taxon>
        <taxon>Brizovirus</taxon>
        <taxon>Brizovirus syn33</taxon>
    </lineage>
</organism>
<accession>A0A1D7SPS8</accession>
<dbReference type="Proteomes" id="UP000224562">
    <property type="component" value="Segment"/>
</dbReference>
<evidence type="ECO:0000313" key="11">
    <source>
        <dbReference type="EMBL" id="AOO19123.1"/>
    </source>
</evidence>
<evidence type="ECO:0000313" key="3">
    <source>
        <dbReference type="EMBL" id="AOO16331.1"/>
    </source>
</evidence>
<dbReference type="EMBL" id="KX349319">
    <property type="protein sequence ID" value="AOO17838.1"/>
    <property type="molecule type" value="Genomic_DNA"/>
</dbReference>
<dbReference type="Proteomes" id="UP000222490">
    <property type="component" value="Segment"/>
</dbReference>
<evidence type="ECO:0000313" key="14">
    <source>
        <dbReference type="Proteomes" id="UP000226193"/>
    </source>
</evidence>
<dbReference type="EMBL" id="KX349318">
    <property type="protein sequence ID" value="AOO17623.1"/>
    <property type="molecule type" value="Genomic_DNA"/>
</dbReference>
<dbReference type="Proteomes" id="UP000221138">
    <property type="component" value="Segment"/>
</dbReference>
<evidence type="ECO:0000313" key="1">
    <source>
        <dbReference type="EMBL" id="AOO15263.1"/>
    </source>
</evidence>
<dbReference type="Proteomes" id="UP000221266">
    <property type="component" value="Segment"/>
</dbReference>
<dbReference type="Proteomes" id="UP000223079">
    <property type="component" value="Segment"/>
</dbReference>
<reference evidence="12 13" key="1">
    <citation type="journal article" date="2016" name="Environ. Microbiol.">
        <title>Genomic diversification of marine cyanophages into stable ecotypes.</title>
        <authorList>
            <person name="Marston M.F."/>
            <person name="Martiny J.B."/>
        </authorList>
    </citation>
    <scope>NUCLEOTIDE SEQUENCE [LARGE SCALE GENOMIC DNA]</scope>
    <source>
        <strain evidence="1">Np_14_0310</strain>
        <strain evidence="2">Np_22_1112</strain>
        <strain evidence="3">RW_04_0709</strain>
        <strain evidence="4">RW_14_0101</strain>
        <strain evidence="5">RW_22_0110</strain>
        <strain evidence="6">RW_27_0310</strain>
        <strain evidence="7">RW_28_1109</strain>
        <strain evidence="8">RW_29_1109</strain>
        <strain evidence="9">Sn_07_0910</strain>
        <strain evidence="10">Sn_31_0910</strain>
        <strain evidence="11">W1_24_0910</strain>
    </source>
</reference>
<evidence type="ECO:0000313" key="9">
    <source>
        <dbReference type="EMBL" id="AOO18266.1"/>
    </source>
</evidence>
<dbReference type="Proteomes" id="UP000223325">
    <property type="component" value="Segment"/>
</dbReference>
<evidence type="ECO:0000313" key="6">
    <source>
        <dbReference type="EMBL" id="AOO17623.1"/>
    </source>
</evidence>
<dbReference type="Proteomes" id="UP000223608">
    <property type="component" value="Segment"/>
</dbReference>
<dbReference type="EMBL" id="KX349307">
    <property type="protein sequence ID" value="AOO15263.1"/>
    <property type="molecule type" value="Genomic_DNA"/>
</dbReference>
<dbReference type="EMBL" id="KX349316">
    <property type="protein sequence ID" value="AOO17193.1"/>
    <property type="molecule type" value="Genomic_DNA"/>
</dbReference>
<dbReference type="EMBL" id="KX349320">
    <property type="protein sequence ID" value="AOO18054.1"/>
    <property type="molecule type" value="Genomic_DNA"/>
</dbReference>
<protein>
    <submittedName>
        <fullName evidence="2">Uncharacterized protein</fullName>
    </submittedName>
</protein>
<dbReference type="Proteomes" id="UP000223861">
    <property type="component" value="Segment"/>
</dbReference>
<dbReference type="Proteomes" id="UP000222537">
    <property type="component" value="Segment"/>
</dbReference>
<evidence type="ECO:0000313" key="2">
    <source>
        <dbReference type="EMBL" id="AOO15690.1"/>
    </source>
</evidence>
<evidence type="ECO:0000313" key="4">
    <source>
        <dbReference type="EMBL" id="AOO16977.1"/>
    </source>
</evidence>
<evidence type="ECO:0000313" key="12">
    <source>
        <dbReference type="Proteomes" id="UP000221138"/>
    </source>
</evidence>
<dbReference type="EMBL" id="KX349325">
    <property type="protein sequence ID" value="AOO19123.1"/>
    <property type="molecule type" value="Genomic_DNA"/>
</dbReference>